<sequence length="356" mass="39998">MQFTNYSLNAAEYRHRYEFAVRITYFVVGLACFALLLWVNWIVALSLLVGLLGVFFTIYLTLRGGLANYVKVGPNQFPEIYALTVEAAKRLDLPMPHLYVNQSPEINAHALGFGSRHEVVLTTAIIQALTPKELQFVIGHELGHIKGNHSVYRIIASTGFNNPFLASLRWVLNFAVLFMSRVNEYSADRAGLIACGEIYSAVTAQLKLMIGREMLQQMNLKEFFRQMDEASKDRWNLLNDLQRTHPLPVYRIRALAHYYRTGEYQAIKTRLGEGGTSILQEPLQGTLHLLDKVVDKYAPQAEKQLHPQTRTAPAPQFAHAQTTAPATPAAKAFCPFCGTANQTQSAFCFKCGTKLK</sequence>
<feature type="transmembrane region" description="Helical" evidence="12">
    <location>
        <begin position="20"/>
        <end position="38"/>
    </location>
</feature>
<evidence type="ECO:0000256" key="9">
    <source>
        <dbReference type="ARBA" id="ARBA00023136"/>
    </source>
</evidence>
<keyword evidence="6 10" id="KW-0862">Zinc</keyword>
<comment type="caution">
    <text evidence="14">The sequence shown here is derived from an EMBL/GenBank/DDBJ whole genome shotgun (WGS) entry which is preliminary data.</text>
</comment>
<dbReference type="GO" id="GO:0046872">
    <property type="term" value="F:metal ion binding"/>
    <property type="evidence" value="ECO:0007669"/>
    <property type="project" value="UniProtKB-KW"/>
</dbReference>
<evidence type="ECO:0000256" key="10">
    <source>
        <dbReference type="RuleBase" id="RU003983"/>
    </source>
</evidence>
<evidence type="ECO:0000256" key="3">
    <source>
        <dbReference type="ARBA" id="ARBA00022692"/>
    </source>
</evidence>
<evidence type="ECO:0000313" key="14">
    <source>
        <dbReference type="EMBL" id="KEO81336.1"/>
    </source>
</evidence>
<evidence type="ECO:0000256" key="5">
    <source>
        <dbReference type="ARBA" id="ARBA00022801"/>
    </source>
</evidence>
<evidence type="ECO:0000256" key="7">
    <source>
        <dbReference type="ARBA" id="ARBA00022989"/>
    </source>
</evidence>
<feature type="domain" description="Peptidase M48" evidence="13">
    <location>
        <begin position="75"/>
        <end position="257"/>
    </location>
</feature>
<reference evidence="14 15" key="1">
    <citation type="journal article" date="2013" name="Int. J. Syst. Evol. Microbiol.">
        <title>Tumebacillus flagellatus sp. nov., an alpha-amylase/pullulanase-producing bacterium isolated from cassava wastewater.</title>
        <authorList>
            <person name="Wang Q."/>
            <person name="Xie N."/>
            <person name="Qin Y."/>
            <person name="Shen N."/>
            <person name="Zhu J."/>
            <person name="Mi H."/>
            <person name="Huang R."/>
        </authorList>
    </citation>
    <scope>NUCLEOTIDE SEQUENCE [LARGE SCALE GENOMIC DNA]</scope>
    <source>
        <strain evidence="14 15">GST4</strain>
    </source>
</reference>
<dbReference type="CDD" id="cd07325">
    <property type="entry name" value="M48_Ste24p_like"/>
    <property type="match status" value="1"/>
</dbReference>
<keyword evidence="9 12" id="KW-0472">Membrane</keyword>
<dbReference type="GO" id="GO:0004222">
    <property type="term" value="F:metalloendopeptidase activity"/>
    <property type="evidence" value="ECO:0007669"/>
    <property type="project" value="InterPro"/>
</dbReference>
<keyword evidence="8 10" id="KW-0482">Metalloprotease</keyword>
<feature type="compositionally biased region" description="Low complexity" evidence="11">
    <location>
        <begin position="311"/>
        <end position="322"/>
    </location>
</feature>
<keyword evidence="2 10" id="KW-0645">Protease</keyword>
<dbReference type="OrthoDB" id="9810445at2"/>
<dbReference type="EMBL" id="JMIR01000039">
    <property type="protein sequence ID" value="KEO81336.1"/>
    <property type="molecule type" value="Genomic_DNA"/>
</dbReference>
<organism evidence="14 15">
    <name type="scientific">Tumebacillus flagellatus</name>
    <dbReference type="NCBI Taxonomy" id="1157490"/>
    <lineage>
        <taxon>Bacteria</taxon>
        <taxon>Bacillati</taxon>
        <taxon>Bacillota</taxon>
        <taxon>Bacilli</taxon>
        <taxon>Bacillales</taxon>
        <taxon>Alicyclobacillaceae</taxon>
        <taxon>Tumebacillus</taxon>
    </lineage>
</organism>
<keyword evidence="1" id="KW-1003">Cell membrane</keyword>
<feature type="transmembrane region" description="Helical" evidence="12">
    <location>
        <begin position="44"/>
        <end position="62"/>
    </location>
</feature>
<dbReference type="Pfam" id="PF01435">
    <property type="entry name" value="Peptidase_M48"/>
    <property type="match status" value="1"/>
</dbReference>
<evidence type="ECO:0000313" key="15">
    <source>
        <dbReference type="Proteomes" id="UP000027931"/>
    </source>
</evidence>
<name>A0A074LGH4_9BACL</name>
<dbReference type="STRING" id="1157490.EL26_21095"/>
<comment type="similarity">
    <text evidence="10">Belongs to the peptidase M48 family.</text>
</comment>
<dbReference type="InterPro" id="IPR050083">
    <property type="entry name" value="HtpX_protease"/>
</dbReference>
<comment type="cofactor">
    <cofactor evidence="10">
        <name>Zn(2+)</name>
        <dbReference type="ChEBI" id="CHEBI:29105"/>
    </cofactor>
    <text evidence="10">Binds 1 zinc ion per subunit.</text>
</comment>
<dbReference type="Gene3D" id="3.30.2010.10">
    <property type="entry name" value="Metalloproteases ('zincins'), catalytic domain"/>
    <property type="match status" value="1"/>
</dbReference>
<evidence type="ECO:0000256" key="8">
    <source>
        <dbReference type="ARBA" id="ARBA00023049"/>
    </source>
</evidence>
<dbReference type="InterPro" id="IPR001915">
    <property type="entry name" value="Peptidase_M48"/>
</dbReference>
<dbReference type="PANTHER" id="PTHR43221">
    <property type="entry name" value="PROTEASE HTPX"/>
    <property type="match status" value="1"/>
</dbReference>
<evidence type="ECO:0000256" key="11">
    <source>
        <dbReference type="SAM" id="MobiDB-lite"/>
    </source>
</evidence>
<evidence type="ECO:0000259" key="13">
    <source>
        <dbReference type="Pfam" id="PF01435"/>
    </source>
</evidence>
<keyword evidence="3 12" id="KW-0812">Transmembrane</keyword>
<dbReference type="Proteomes" id="UP000027931">
    <property type="component" value="Unassembled WGS sequence"/>
</dbReference>
<keyword evidence="4" id="KW-0479">Metal-binding</keyword>
<accession>A0A074LGH4</accession>
<gene>
    <name evidence="14" type="ORF">EL26_21095</name>
</gene>
<keyword evidence="5 10" id="KW-0378">Hydrolase</keyword>
<dbReference type="RefSeq" id="WP_038093355.1">
    <property type="nucleotide sequence ID" value="NZ_JMIR01000039.1"/>
</dbReference>
<evidence type="ECO:0000256" key="6">
    <source>
        <dbReference type="ARBA" id="ARBA00022833"/>
    </source>
</evidence>
<proteinExistence type="inferred from homology"/>
<dbReference type="PANTHER" id="PTHR43221:SF3">
    <property type="entry name" value="SLL1280 PROTEIN"/>
    <property type="match status" value="1"/>
</dbReference>
<feature type="region of interest" description="Disordered" evidence="11">
    <location>
        <begin position="303"/>
        <end position="322"/>
    </location>
</feature>
<evidence type="ECO:0000256" key="12">
    <source>
        <dbReference type="SAM" id="Phobius"/>
    </source>
</evidence>
<evidence type="ECO:0000256" key="2">
    <source>
        <dbReference type="ARBA" id="ARBA00022670"/>
    </source>
</evidence>
<dbReference type="AlphaFoldDB" id="A0A074LGH4"/>
<keyword evidence="15" id="KW-1185">Reference proteome</keyword>
<dbReference type="GO" id="GO:0006508">
    <property type="term" value="P:proteolysis"/>
    <property type="evidence" value="ECO:0007669"/>
    <property type="project" value="UniProtKB-KW"/>
</dbReference>
<evidence type="ECO:0000256" key="4">
    <source>
        <dbReference type="ARBA" id="ARBA00022723"/>
    </source>
</evidence>
<protein>
    <recommendedName>
        <fullName evidence="13">Peptidase M48 domain-containing protein</fullName>
    </recommendedName>
</protein>
<dbReference type="eggNOG" id="COG0501">
    <property type="taxonomic scope" value="Bacteria"/>
</dbReference>
<evidence type="ECO:0000256" key="1">
    <source>
        <dbReference type="ARBA" id="ARBA00022475"/>
    </source>
</evidence>
<keyword evidence="7 12" id="KW-1133">Transmembrane helix</keyword>